<protein>
    <submittedName>
        <fullName evidence="1">Uncharacterized protein</fullName>
    </submittedName>
</protein>
<dbReference type="EMBL" id="JAOPJF010000063">
    <property type="protein sequence ID" value="KAK1141477.1"/>
    <property type="molecule type" value="Genomic_DNA"/>
</dbReference>
<evidence type="ECO:0000313" key="1">
    <source>
        <dbReference type="EMBL" id="KAK1141477.1"/>
    </source>
</evidence>
<dbReference type="Proteomes" id="UP001177260">
    <property type="component" value="Unassembled WGS sequence"/>
</dbReference>
<proteinExistence type="predicted"/>
<name>A0ACC3AUE1_9EURO</name>
<accession>A0ACC3AUE1</accession>
<evidence type="ECO:0000313" key="2">
    <source>
        <dbReference type="Proteomes" id="UP001177260"/>
    </source>
</evidence>
<reference evidence="1 2" key="1">
    <citation type="journal article" date="2023" name="ACS Omega">
        <title>Identification of the Neoaspergillic Acid Biosynthesis Gene Cluster by Establishing an In Vitro CRISPR-Ribonucleoprotein Genetic System in Aspergillus melleus.</title>
        <authorList>
            <person name="Yuan B."/>
            <person name="Grau M.F."/>
            <person name="Murata R.M."/>
            <person name="Torok T."/>
            <person name="Venkateswaran K."/>
            <person name="Stajich J.E."/>
            <person name="Wang C.C.C."/>
        </authorList>
    </citation>
    <scope>NUCLEOTIDE SEQUENCE [LARGE SCALE GENOMIC DNA]</scope>
    <source>
        <strain evidence="1 2">IMV 1140</strain>
    </source>
</reference>
<comment type="caution">
    <text evidence="1">The sequence shown here is derived from an EMBL/GenBank/DDBJ whole genome shotgun (WGS) entry which is preliminary data.</text>
</comment>
<keyword evidence="2" id="KW-1185">Reference proteome</keyword>
<organism evidence="1 2">
    <name type="scientific">Aspergillus melleus</name>
    <dbReference type="NCBI Taxonomy" id="138277"/>
    <lineage>
        <taxon>Eukaryota</taxon>
        <taxon>Fungi</taxon>
        <taxon>Dikarya</taxon>
        <taxon>Ascomycota</taxon>
        <taxon>Pezizomycotina</taxon>
        <taxon>Eurotiomycetes</taxon>
        <taxon>Eurotiomycetidae</taxon>
        <taxon>Eurotiales</taxon>
        <taxon>Aspergillaceae</taxon>
        <taxon>Aspergillus</taxon>
        <taxon>Aspergillus subgen. Circumdati</taxon>
    </lineage>
</organism>
<gene>
    <name evidence="1" type="ORF">N8T08_009017</name>
</gene>
<sequence length="788" mass="87678">MDIPESTPRTSASPSRDHNPRKRGRTACTRCKTRKQKCDNDYPVCSNCHKAGAVCDKASVRQDTAQQTEYTHALEQRIKDLESQLSSKQLGANGTAANVAPAETPPLFPARNPESAQPGPSPATGIDHNAVGELVGFLALNSYEAPAYVGSSSGLSLAANLGEMVQATVWNQVLTPSRGQQNPLNFSGGVLGGGGASANGQRGVGGQSRSLRMDELIAKSTEPPNDEMGARILQAYLRRLHVRYTFLDRRELWKLHEDRFRLAKTKREELSQAERFGLFKLYLVYAIGATTLDLSEKYTYVPPERFYMTALQQVPTMCEARSIENIEAMTLLVVYHLRSASSQGVWYMVGLAMRTAIDLGLHRKANESNLDPITAQMRRRLFWTVYYLERVVSMSLGRPFSIADRHIDLPLPLDVDDDVRDPALLSTTTTSSTSPAPPNRNTTLTFAIYLIQLRRIDSKIQHKIYRADRPLHSLRSKMDSLFLELEQWKESALLRFHGPDLDYPMLHYNRALRLLIQPFLPSLPLTDPYYHVCLRAAGNICQTHKRLHQTLEYGHSFLAVQTVFMAGITLLYALWTHAHDVWSVQMSNDIRACSTVLFVMGERAVWVKKYRDAFELLVNAAMEKLEVNDPSRKIGMAELMTAQHSEGLSANPYLSSSPTPGLFKHPYPNLNHASSTSAPNPTSLAPAPSSSSDINLNPTPNPNSGIAAAIDQHQQHLNPNPTSINPNPANPGNPTDTQNHGMRMAFQLAPWIDLEEDSPFWMPDFETLESLSGNLDFWNVGAPGPFEP</sequence>